<keyword evidence="2" id="KW-0539">Nucleus</keyword>
<feature type="region of interest" description="Disordered" evidence="3">
    <location>
        <begin position="318"/>
        <end position="337"/>
    </location>
</feature>
<dbReference type="GO" id="GO:0003682">
    <property type="term" value="F:chromatin binding"/>
    <property type="evidence" value="ECO:0007669"/>
    <property type="project" value="TreeGrafter"/>
</dbReference>
<comment type="caution">
    <text evidence="5">The sequence shown here is derived from an EMBL/GenBank/DDBJ whole genome shotgun (WGS) entry which is preliminary data.</text>
</comment>
<name>A0A8S9YAS1_9TREM</name>
<feature type="non-terminal residue" evidence="5">
    <location>
        <position position="664"/>
    </location>
</feature>
<dbReference type="Proteomes" id="UP000822476">
    <property type="component" value="Unassembled WGS sequence"/>
</dbReference>
<organism evidence="5 6">
    <name type="scientific">Paragonimus skrjabini miyazakii</name>
    <dbReference type="NCBI Taxonomy" id="59628"/>
    <lineage>
        <taxon>Eukaryota</taxon>
        <taxon>Metazoa</taxon>
        <taxon>Spiralia</taxon>
        <taxon>Lophotrochozoa</taxon>
        <taxon>Platyhelminthes</taxon>
        <taxon>Trematoda</taxon>
        <taxon>Digenea</taxon>
        <taxon>Plagiorchiida</taxon>
        <taxon>Troglotremata</taxon>
        <taxon>Troglotrematidae</taxon>
        <taxon>Paragonimus</taxon>
    </lineage>
</organism>
<dbReference type="AlphaFoldDB" id="A0A8S9YAS1"/>
<dbReference type="PANTHER" id="PTHR46459:SF1">
    <property type="entry name" value="E1A-BINDING PROTEIN P400"/>
    <property type="match status" value="1"/>
</dbReference>
<dbReference type="PANTHER" id="PTHR46459">
    <property type="entry name" value="E1A-BINDING PROTEIN P400-RELATED"/>
    <property type="match status" value="1"/>
</dbReference>
<accession>A0A8S9YAS1</accession>
<dbReference type="EMBL" id="JTDE01022042">
    <property type="protein sequence ID" value="KAF7232143.1"/>
    <property type="molecule type" value="Genomic_DNA"/>
</dbReference>
<keyword evidence="6" id="KW-1185">Reference proteome</keyword>
<proteinExistence type="predicted"/>
<dbReference type="GO" id="GO:0006281">
    <property type="term" value="P:DNA repair"/>
    <property type="evidence" value="ECO:0007669"/>
    <property type="project" value="TreeGrafter"/>
</dbReference>
<feature type="domain" description="HSA" evidence="4">
    <location>
        <begin position="160"/>
        <end position="235"/>
    </location>
</feature>
<comment type="subcellular location">
    <subcellularLocation>
        <location evidence="1">Nucleus</location>
    </subcellularLocation>
</comment>
<evidence type="ECO:0000256" key="1">
    <source>
        <dbReference type="ARBA" id="ARBA00004123"/>
    </source>
</evidence>
<dbReference type="GO" id="GO:0035267">
    <property type="term" value="C:NuA4 histone acetyltransferase complex"/>
    <property type="evidence" value="ECO:0007669"/>
    <property type="project" value="TreeGrafter"/>
</dbReference>
<feature type="region of interest" description="Disordered" evidence="3">
    <location>
        <begin position="508"/>
        <end position="527"/>
    </location>
</feature>
<protein>
    <recommendedName>
        <fullName evidence="4">HSA domain-containing protein</fullName>
    </recommendedName>
</protein>
<dbReference type="Pfam" id="PF07529">
    <property type="entry name" value="HSA"/>
    <property type="match status" value="1"/>
</dbReference>
<dbReference type="OrthoDB" id="6271431at2759"/>
<evidence type="ECO:0000313" key="6">
    <source>
        <dbReference type="Proteomes" id="UP000822476"/>
    </source>
</evidence>
<evidence type="ECO:0000256" key="3">
    <source>
        <dbReference type="SAM" id="MobiDB-lite"/>
    </source>
</evidence>
<evidence type="ECO:0000256" key="2">
    <source>
        <dbReference type="ARBA" id="ARBA00023242"/>
    </source>
</evidence>
<evidence type="ECO:0000259" key="4">
    <source>
        <dbReference type="PROSITE" id="PS51204"/>
    </source>
</evidence>
<sequence length="664" mass="74162">MWNTDSNCSPPPKKYRAESDCVVEELTKICSVQREQRKLDLINKELDSLDDSDVFLRAKARPDLKNASNGFGNSVFSVLPPLAALFPNQRTSERHCLYLAPPDSACSTSIQHSKTEAPAEQPIQSHLIRPEIAQDARLEATVLQQVTELRHRGMWSAARLPKVMEPKPEKTLFDCLLKEVSWMSVDFKEERKWKIQMAHNLAVAARNYLLVRQEWNRQCQLVEELVRQRNAAYVAAMIRDWWKQIRKSLKYLEDRVHRQHLRYIRNQNKFLIANFSDLGPSWMVEHYATSPYGDCEPGATHIGSDGFTDDSDWLPDSLSVESDSSDSHSRSTSSSRAASFVDDSDASVFGITELRSGNGNTAPRVSEPCFSYQSIRELESNAQHINTSGHTVHQENFETDGVGRKLTVNDSEKVKLESDLSGTSTPYCVDRAELEALVLDSATPLEDILQSRRRVDKRTTCLLPESWRRSLVSHGVDETKDVTPFHTVASNPELEGLIADSQRPLEELLPDGYASPDDVAQDNSAHSSTLISELYSPDCTDSPTSCHKNAIGDNLHATNSAQSCVLSDSSANSTNDVNLVDKVDKSANYGDETITDSITLERHAEDEIGLTIPPWSDYTTSVSQRTHPAELRWAAVRLLPLLKSVHLNTDNSGLEALTTVCSPA</sequence>
<dbReference type="InterPro" id="IPR014012">
    <property type="entry name" value="HSA_dom"/>
</dbReference>
<evidence type="ECO:0000313" key="5">
    <source>
        <dbReference type="EMBL" id="KAF7232143.1"/>
    </source>
</evidence>
<dbReference type="GO" id="GO:0000812">
    <property type="term" value="C:Swr1 complex"/>
    <property type="evidence" value="ECO:0007669"/>
    <property type="project" value="TreeGrafter"/>
</dbReference>
<dbReference type="PROSITE" id="PS51204">
    <property type="entry name" value="HSA"/>
    <property type="match status" value="1"/>
</dbReference>
<gene>
    <name evidence="5" type="ORF">EG68_11780</name>
</gene>
<reference evidence="5" key="1">
    <citation type="submission" date="2019-07" db="EMBL/GenBank/DDBJ databases">
        <title>Annotation for the trematode Paragonimus miyazaki's.</title>
        <authorList>
            <person name="Choi Y.-J."/>
        </authorList>
    </citation>
    <scope>NUCLEOTIDE SEQUENCE</scope>
    <source>
        <strain evidence="5">Japan</strain>
    </source>
</reference>